<dbReference type="InterPro" id="IPR032810">
    <property type="entry name" value="CCA-adding_enz_C"/>
</dbReference>
<evidence type="ECO:0000256" key="6">
    <source>
        <dbReference type="ARBA" id="ARBA00022741"/>
    </source>
</evidence>
<dbReference type="GO" id="GO:0000166">
    <property type="term" value="F:nucleotide binding"/>
    <property type="evidence" value="ECO:0007669"/>
    <property type="project" value="UniProtKB-KW"/>
</dbReference>
<dbReference type="InterPro" id="IPR002646">
    <property type="entry name" value="PolA_pol_head_dom"/>
</dbReference>
<keyword evidence="3" id="KW-0819">tRNA processing</keyword>
<dbReference type="AlphaFoldDB" id="A0A0G1W9A9"/>
<dbReference type="CDD" id="cd05398">
    <property type="entry name" value="NT_ClassII-CCAase"/>
    <property type="match status" value="1"/>
</dbReference>
<name>A0A0G1W9A9_9BACT</name>
<evidence type="ECO:0000256" key="2">
    <source>
        <dbReference type="ARBA" id="ARBA00022679"/>
    </source>
</evidence>
<dbReference type="CDD" id="cd00077">
    <property type="entry name" value="HDc"/>
    <property type="match status" value="1"/>
</dbReference>
<dbReference type="Pfam" id="PF01966">
    <property type="entry name" value="HD"/>
    <property type="match status" value="1"/>
</dbReference>
<dbReference type="PANTHER" id="PTHR46173:SF1">
    <property type="entry name" value="CCA TRNA NUCLEOTIDYLTRANSFERASE 1, MITOCHONDRIAL"/>
    <property type="match status" value="1"/>
</dbReference>
<comment type="cofactor">
    <cofactor evidence="1">
        <name>Mg(2+)</name>
        <dbReference type="ChEBI" id="CHEBI:18420"/>
    </cofactor>
</comment>
<proteinExistence type="inferred from homology"/>
<dbReference type="EMBL" id="LCQK01000001">
    <property type="protein sequence ID" value="KKW15386.1"/>
    <property type="molecule type" value="Genomic_DNA"/>
</dbReference>
<dbReference type="InterPro" id="IPR050264">
    <property type="entry name" value="Bact_CCA-adding_enz_type3_sf"/>
</dbReference>
<comment type="similarity">
    <text evidence="9">Belongs to the tRNA nucleotidyltransferase/poly(A) polymerase family.</text>
</comment>
<evidence type="ECO:0000313" key="12">
    <source>
        <dbReference type="Proteomes" id="UP000034224"/>
    </source>
</evidence>
<keyword evidence="5" id="KW-0479">Metal-binding</keyword>
<keyword evidence="6" id="KW-0547">Nucleotide-binding</keyword>
<organism evidence="11 12">
    <name type="scientific">Candidatus Jorgensenbacteria bacterium GW2011_GWB1_50_10</name>
    <dbReference type="NCBI Taxonomy" id="1618665"/>
    <lineage>
        <taxon>Bacteria</taxon>
        <taxon>Candidatus Joergenseniibacteriota</taxon>
    </lineage>
</organism>
<protein>
    <recommendedName>
        <fullName evidence="10">HD/PDEase domain-containing protein</fullName>
    </recommendedName>
</protein>
<dbReference type="InterPro" id="IPR043519">
    <property type="entry name" value="NT_sf"/>
</dbReference>
<dbReference type="Pfam" id="PF01743">
    <property type="entry name" value="PolyA_pol"/>
    <property type="match status" value="1"/>
</dbReference>
<dbReference type="NCBIfam" id="TIGR00277">
    <property type="entry name" value="HDIG"/>
    <property type="match status" value="1"/>
</dbReference>
<dbReference type="Gene3D" id="1.10.3090.10">
    <property type="entry name" value="cca-adding enzyme, domain 2"/>
    <property type="match status" value="1"/>
</dbReference>
<dbReference type="PANTHER" id="PTHR46173">
    <property type="entry name" value="CCA TRNA NUCLEOTIDYLTRANSFERASE 1, MITOCHONDRIAL"/>
    <property type="match status" value="1"/>
</dbReference>
<gene>
    <name evidence="11" type="ORF">UY55_C0001G0140</name>
</gene>
<reference evidence="11 12" key="1">
    <citation type="journal article" date="2015" name="Nature">
        <title>rRNA introns, odd ribosomes, and small enigmatic genomes across a large radiation of phyla.</title>
        <authorList>
            <person name="Brown C.T."/>
            <person name="Hug L.A."/>
            <person name="Thomas B.C."/>
            <person name="Sharon I."/>
            <person name="Castelle C.J."/>
            <person name="Singh A."/>
            <person name="Wilkins M.J."/>
            <person name="Williams K.H."/>
            <person name="Banfield J.F."/>
        </authorList>
    </citation>
    <scope>NUCLEOTIDE SEQUENCE [LARGE SCALE GENOMIC DNA]</scope>
</reference>
<dbReference type="Pfam" id="PF13735">
    <property type="entry name" value="tRNA_NucTran2_2"/>
    <property type="match status" value="1"/>
</dbReference>
<dbReference type="SMART" id="SM00471">
    <property type="entry name" value="HDc"/>
    <property type="match status" value="1"/>
</dbReference>
<dbReference type="GO" id="GO:0046872">
    <property type="term" value="F:metal ion binding"/>
    <property type="evidence" value="ECO:0007669"/>
    <property type="project" value="UniProtKB-KW"/>
</dbReference>
<evidence type="ECO:0000256" key="5">
    <source>
        <dbReference type="ARBA" id="ARBA00022723"/>
    </source>
</evidence>
<dbReference type="InterPro" id="IPR006675">
    <property type="entry name" value="HDIG_dom"/>
</dbReference>
<sequence length="484" mass="54853">MKIDVPEVVREIAEGLEETGHKAYLVGGCVRDLLLHREPKDWDIATAALPEAVQKIFPESVYENEFGTVGVKTGSDEENLKIVEVTTFRIEGRYTDKRHPDEIKFAKTIEEDLSRRDFTINALAMDMAGRVIDPYGGKDDLKAKIIKAVGNPKERFNEDALRLVRAVRFAAELRFEVEKETGRAIKNDAGLLEMIAKERIRDEFVKIVMAPGAADSIIKLEDYGLLRFVMPEFREGIGCGQNLHHIYTVFEHNVRALNYTVEKGYPLHIRLAALLHDVGKPRTKHGEGKYSTFYNHEVVGAKMTMKILDRLHFSKDLVERVAHLVRSHLFYYNVGEVTEAGVRRFLMRVGPENVPDLIKVREADRIGSGVPKAVPYKIRHLLFMIEKVKNDPISPKMLKVDGNDVMKILGLPPGPKVGQILSVLLEDVLDDPAKNKSDFLENRVGELGHLKEESLRALSLKAETKKEEFESGVEREIKKKYHVS</sequence>
<comment type="caution">
    <text evidence="11">The sequence shown here is derived from an EMBL/GenBank/DDBJ whole genome shotgun (WGS) entry which is preliminary data.</text>
</comment>
<dbReference type="Gene3D" id="1.10.246.80">
    <property type="match status" value="1"/>
</dbReference>
<evidence type="ECO:0000259" key="10">
    <source>
        <dbReference type="SMART" id="SM00471"/>
    </source>
</evidence>
<evidence type="ECO:0000256" key="3">
    <source>
        <dbReference type="ARBA" id="ARBA00022694"/>
    </source>
</evidence>
<dbReference type="InterPro" id="IPR032828">
    <property type="entry name" value="PolyA_RNA-bd"/>
</dbReference>
<evidence type="ECO:0000256" key="1">
    <source>
        <dbReference type="ARBA" id="ARBA00001946"/>
    </source>
</evidence>
<dbReference type="GO" id="GO:0016779">
    <property type="term" value="F:nucleotidyltransferase activity"/>
    <property type="evidence" value="ECO:0007669"/>
    <property type="project" value="UniProtKB-KW"/>
</dbReference>
<evidence type="ECO:0000313" key="11">
    <source>
        <dbReference type="EMBL" id="KKW15386.1"/>
    </source>
</evidence>
<dbReference type="InterPro" id="IPR003607">
    <property type="entry name" value="HD/PDEase_dom"/>
</dbReference>
<dbReference type="STRING" id="1618665.UY55_C0001G0140"/>
<evidence type="ECO:0000256" key="9">
    <source>
        <dbReference type="RuleBase" id="RU003953"/>
    </source>
</evidence>
<dbReference type="Gene3D" id="3.30.460.10">
    <property type="entry name" value="Beta Polymerase, domain 2"/>
    <property type="match status" value="1"/>
</dbReference>
<keyword evidence="7" id="KW-0460">Magnesium</keyword>
<feature type="domain" description="HD/PDEase" evidence="10">
    <location>
        <begin position="245"/>
        <end position="378"/>
    </location>
</feature>
<dbReference type="SUPFAM" id="SSF81891">
    <property type="entry name" value="Poly A polymerase C-terminal region-like"/>
    <property type="match status" value="1"/>
</dbReference>
<dbReference type="PATRIC" id="fig|1618665.3.peg.144"/>
<dbReference type="Proteomes" id="UP000034224">
    <property type="component" value="Unassembled WGS sequence"/>
</dbReference>
<dbReference type="GO" id="GO:0000049">
    <property type="term" value="F:tRNA binding"/>
    <property type="evidence" value="ECO:0007669"/>
    <property type="project" value="TreeGrafter"/>
</dbReference>
<keyword evidence="2 9" id="KW-0808">Transferase</keyword>
<keyword evidence="4" id="KW-0548">Nucleotidyltransferase</keyword>
<dbReference type="GO" id="GO:0008033">
    <property type="term" value="P:tRNA processing"/>
    <property type="evidence" value="ECO:0007669"/>
    <property type="project" value="UniProtKB-KW"/>
</dbReference>
<evidence type="ECO:0000256" key="7">
    <source>
        <dbReference type="ARBA" id="ARBA00022842"/>
    </source>
</evidence>
<evidence type="ECO:0000256" key="4">
    <source>
        <dbReference type="ARBA" id="ARBA00022695"/>
    </source>
</evidence>
<dbReference type="Pfam" id="PF12627">
    <property type="entry name" value="PolyA_pol_RNAbd"/>
    <property type="match status" value="1"/>
</dbReference>
<keyword evidence="8 9" id="KW-0694">RNA-binding</keyword>
<evidence type="ECO:0000256" key="8">
    <source>
        <dbReference type="ARBA" id="ARBA00022884"/>
    </source>
</evidence>
<dbReference type="SUPFAM" id="SSF81301">
    <property type="entry name" value="Nucleotidyltransferase"/>
    <property type="match status" value="1"/>
</dbReference>
<dbReference type="InterPro" id="IPR006674">
    <property type="entry name" value="HD_domain"/>
</dbReference>
<accession>A0A0G1W9A9</accession>